<dbReference type="InterPro" id="IPR010982">
    <property type="entry name" value="Lambda_DNA-bd_dom_sf"/>
</dbReference>
<evidence type="ECO:0000313" key="2">
    <source>
        <dbReference type="EMBL" id="MBC1186437.1"/>
    </source>
</evidence>
<feature type="region of interest" description="Disordered" evidence="1">
    <location>
        <begin position="186"/>
        <end position="211"/>
    </location>
</feature>
<organism evidence="2 3">
    <name type="scientific">Kluyvera sichuanensis</name>
    <dbReference type="NCBI Taxonomy" id="2725494"/>
    <lineage>
        <taxon>Bacteria</taxon>
        <taxon>Pseudomonadati</taxon>
        <taxon>Pseudomonadota</taxon>
        <taxon>Gammaproteobacteria</taxon>
        <taxon>Enterobacterales</taxon>
        <taxon>Enterobacteriaceae</taxon>
        <taxon>Kluyvera</taxon>
    </lineage>
</organism>
<evidence type="ECO:0000313" key="3">
    <source>
        <dbReference type="Proteomes" id="UP000607331"/>
    </source>
</evidence>
<reference evidence="2 3" key="1">
    <citation type="submission" date="2020-04" db="EMBL/GenBank/DDBJ databases">
        <title>The draft genome of Kluyvera sichuanensis strain SCKS090646.</title>
        <authorList>
            <person name="Wei L."/>
            <person name="Liu L."/>
            <person name="Feng Y."/>
            <person name="Zong Z."/>
        </authorList>
    </citation>
    <scope>NUCLEOTIDE SEQUENCE [LARGE SCALE GENOMIC DNA]</scope>
    <source>
        <strain evidence="2 3">090646</strain>
    </source>
</reference>
<dbReference type="Gene3D" id="1.10.260.40">
    <property type="entry name" value="lambda repressor-like DNA-binding domains"/>
    <property type="match status" value="1"/>
</dbReference>
<dbReference type="RefSeq" id="WP_185668096.1">
    <property type="nucleotide sequence ID" value="NZ_JABBJF010000009.1"/>
</dbReference>
<accession>A0ABR6RTH6</accession>
<evidence type="ECO:0000256" key="1">
    <source>
        <dbReference type="SAM" id="MobiDB-lite"/>
    </source>
</evidence>
<protein>
    <recommendedName>
        <fullName evidence="4">Bacteriophage CI repressor helix-turn-helix domain</fullName>
    </recommendedName>
</protein>
<name>A0ABR6RTH6_9ENTR</name>
<dbReference type="EMBL" id="JABBJF010000009">
    <property type="protein sequence ID" value="MBC1186437.1"/>
    <property type="molecule type" value="Genomic_DNA"/>
</dbReference>
<evidence type="ECO:0008006" key="4">
    <source>
        <dbReference type="Google" id="ProtNLM"/>
    </source>
</evidence>
<proteinExistence type="predicted"/>
<sequence>MINNSNAAADKKETYGSFKSIEKERFTQRLEQLLKGRSKYQAAKDWGINLSTFKNYFSRQGSIPRYEVLEKISTQENVSIEWLLGRELEVLPKESSHEEVFERQAPSPAYDAKPSRQVLHEPTANYETGLASIFNILSEEEKKSLFELIARKGVDTVLQLKDERNLKLIQCPDYEKDRLLVLLESGAKKGSPESGENAALAGPLSDSKKAG</sequence>
<dbReference type="Proteomes" id="UP000607331">
    <property type="component" value="Unassembled WGS sequence"/>
</dbReference>
<dbReference type="SUPFAM" id="SSF47413">
    <property type="entry name" value="lambda repressor-like DNA-binding domains"/>
    <property type="match status" value="1"/>
</dbReference>
<comment type="caution">
    <text evidence="2">The sequence shown here is derived from an EMBL/GenBank/DDBJ whole genome shotgun (WGS) entry which is preliminary data.</text>
</comment>
<gene>
    <name evidence="2" type="ORF">HII27_12010</name>
</gene>
<keyword evidence="3" id="KW-1185">Reference proteome</keyword>